<evidence type="ECO:0000256" key="5">
    <source>
        <dbReference type="ARBA" id="ARBA00023212"/>
    </source>
</evidence>
<dbReference type="PROSITE" id="PS51741">
    <property type="entry name" value="F_BAR"/>
    <property type="match status" value="1"/>
</dbReference>
<dbReference type="InterPro" id="IPR001060">
    <property type="entry name" value="FCH_dom"/>
</dbReference>
<dbReference type="InterPro" id="IPR027267">
    <property type="entry name" value="AH/BAR_dom_sf"/>
</dbReference>
<dbReference type="InterPro" id="IPR001452">
    <property type="entry name" value="SH3_domain"/>
</dbReference>
<dbReference type="HOGENOM" id="CLU_434790_0_0_1"/>
<reference evidence="12 13" key="1">
    <citation type="journal article" date="2011" name="Proc. Natl. Acad. Sci. U.S.A.">
        <title>Evolutionary erosion of yeast sex chromosomes by mating-type switching accidents.</title>
        <authorList>
            <person name="Gordon J.L."/>
            <person name="Armisen D."/>
            <person name="Proux-Wera E."/>
            <person name="Oheigeartaigh S.S."/>
            <person name="Byrne K.P."/>
            <person name="Wolfe K.H."/>
        </authorList>
    </citation>
    <scope>NUCLEOTIDE SEQUENCE [LARGE SCALE GENOMIC DNA]</scope>
    <source>
        <strain evidence="13">ATCC MYA-139 / BCRC 22969 / CBS 8797 / CCRC 22969 / KCTC 17520 / NBRC 10181 / NCYC 3082</strain>
    </source>
</reference>
<dbReference type="OMA" id="RFAKSWN"/>
<dbReference type="Pfam" id="PF00611">
    <property type="entry name" value="FCH"/>
    <property type="match status" value="1"/>
</dbReference>
<protein>
    <recommendedName>
        <fullName evidence="14">SH3 domain-containing protein</fullName>
    </recommendedName>
</protein>
<dbReference type="InterPro" id="IPR036028">
    <property type="entry name" value="SH3-like_dom_sf"/>
</dbReference>
<dbReference type="PROSITE" id="PS50002">
    <property type="entry name" value="SH3"/>
    <property type="match status" value="1"/>
</dbReference>
<feature type="compositionally biased region" description="Low complexity" evidence="9">
    <location>
        <begin position="317"/>
        <end position="331"/>
    </location>
</feature>
<evidence type="ECO:0000256" key="3">
    <source>
        <dbReference type="ARBA" id="ARBA00022490"/>
    </source>
</evidence>
<evidence type="ECO:0000256" key="1">
    <source>
        <dbReference type="ARBA" id="ARBA00004245"/>
    </source>
</evidence>
<dbReference type="GO" id="GO:0000142">
    <property type="term" value="C:cellular bud neck contractile ring"/>
    <property type="evidence" value="ECO:0007669"/>
    <property type="project" value="EnsemblFungi"/>
</dbReference>
<dbReference type="GO" id="GO:0044697">
    <property type="term" value="C:HICS complex"/>
    <property type="evidence" value="ECO:0007669"/>
    <property type="project" value="EnsemblFungi"/>
</dbReference>
<dbReference type="GO" id="GO:0031671">
    <property type="term" value="P:primary cell septum biogenesis"/>
    <property type="evidence" value="ECO:0007669"/>
    <property type="project" value="EnsemblFungi"/>
</dbReference>
<dbReference type="GO" id="GO:0072741">
    <property type="term" value="P:protein localization to cell division site"/>
    <property type="evidence" value="ECO:0007669"/>
    <property type="project" value="EnsemblFungi"/>
</dbReference>
<dbReference type="GO" id="GO:0051017">
    <property type="term" value="P:actin filament bundle assembly"/>
    <property type="evidence" value="ECO:0007669"/>
    <property type="project" value="EnsemblFungi"/>
</dbReference>
<dbReference type="GO" id="GO:0051015">
    <property type="term" value="F:actin filament binding"/>
    <property type="evidence" value="ECO:0007669"/>
    <property type="project" value="EnsemblFungi"/>
</dbReference>
<evidence type="ECO:0000256" key="6">
    <source>
        <dbReference type="PROSITE-ProRule" id="PRU00192"/>
    </source>
</evidence>
<feature type="compositionally biased region" description="Polar residues" evidence="9">
    <location>
        <begin position="281"/>
        <end position="304"/>
    </location>
</feature>
<dbReference type="PANTHER" id="PTHR23065">
    <property type="entry name" value="PROLINE-SERINE-THREONINE PHOSPHATASE INTERACTING PROTEIN 1"/>
    <property type="match status" value="1"/>
</dbReference>
<proteinExistence type="predicted"/>
<evidence type="ECO:0000256" key="2">
    <source>
        <dbReference type="ARBA" id="ARBA00022443"/>
    </source>
</evidence>
<feature type="region of interest" description="Disordered" evidence="9">
    <location>
        <begin position="560"/>
        <end position="589"/>
    </location>
</feature>
<comment type="subcellular location">
    <subcellularLocation>
        <location evidence="1">Cytoplasm</location>
        <location evidence="1">Cytoskeleton</location>
    </subcellularLocation>
</comment>
<dbReference type="GO" id="GO:0090339">
    <property type="term" value="P:negative regulation of formin-nucleated actin cable assembly"/>
    <property type="evidence" value="ECO:0007669"/>
    <property type="project" value="EnsemblFungi"/>
</dbReference>
<dbReference type="GO" id="GO:0120104">
    <property type="term" value="C:mitotic actomyosin contractile ring, proximal layer"/>
    <property type="evidence" value="ECO:0007669"/>
    <property type="project" value="TreeGrafter"/>
</dbReference>
<dbReference type="OrthoDB" id="27823at2759"/>
<reference evidence="13" key="2">
    <citation type="submission" date="2012-08" db="EMBL/GenBank/DDBJ databases">
        <title>Genome sequence of Kazachstania naganishii.</title>
        <authorList>
            <person name="Gordon J.L."/>
            <person name="Armisen D."/>
            <person name="Proux-Wera E."/>
            <person name="OhEigeartaigh S.S."/>
            <person name="Byrne K.P."/>
            <person name="Wolfe K.H."/>
        </authorList>
    </citation>
    <scope>NUCLEOTIDE SEQUENCE [LARGE SCALE GENOMIC DNA]</scope>
    <source>
        <strain evidence="13">ATCC MYA-139 / BCRC 22969 / CBS 8797 / CCRC 22969 / KCTC 17520 / NBRC 10181 / NCYC 3082</strain>
    </source>
</reference>
<feature type="domain" description="SH3" evidence="10">
    <location>
        <begin position="635"/>
        <end position="702"/>
    </location>
</feature>
<evidence type="ECO:0008006" key="14">
    <source>
        <dbReference type="Google" id="ProtNLM"/>
    </source>
</evidence>
<dbReference type="SMART" id="SM00055">
    <property type="entry name" value="FCH"/>
    <property type="match status" value="1"/>
</dbReference>
<dbReference type="RefSeq" id="XP_022467324.1">
    <property type="nucleotide sequence ID" value="XM_022611093.1"/>
</dbReference>
<feature type="region of interest" description="Disordered" evidence="9">
    <location>
        <begin position="267"/>
        <end position="304"/>
    </location>
</feature>
<dbReference type="GO" id="GO:0009898">
    <property type="term" value="C:cytoplasmic side of plasma membrane"/>
    <property type="evidence" value="ECO:0007669"/>
    <property type="project" value="TreeGrafter"/>
</dbReference>
<dbReference type="GO" id="GO:0032038">
    <property type="term" value="F:myosin II heavy chain binding"/>
    <property type="evidence" value="ECO:0007669"/>
    <property type="project" value="EnsemblFungi"/>
</dbReference>
<dbReference type="GO" id="GO:0051126">
    <property type="term" value="P:negative regulation of actin nucleation"/>
    <property type="evidence" value="ECO:0007669"/>
    <property type="project" value="EnsemblFungi"/>
</dbReference>
<feature type="compositionally biased region" description="Low complexity" evidence="9">
    <location>
        <begin position="360"/>
        <end position="370"/>
    </location>
</feature>
<dbReference type="GeneID" id="34528860"/>
<keyword evidence="4" id="KW-0597">Phosphoprotein</keyword>
<accession>J7RE13</accession>
<feature type="region of interest" description="Disordered" evidence="9">
    <location>
        <begin position="317"/>
        <end position="434"/>
    </location>
</feature>
<feature type="region of interest" description="Disordered" evidence="9">
    <location>
        <begin position="449"/>
        <end position="526"/>
    </location>
</feature>
<evidence type="ECO:0000259" key="11">
    <source>
        <dbReference type="PROSITE" id="PS51741"/>
    </source>
</evidence>
<dbReference type="GO" id="GO:0005543">
    <property type="term" value="F:phospholipid binding"/>
    <property type="evidence" value="ECO:0007669"/>
    <property type="project" value="EnsemblFungi"/>
</dbReference>
<keyword evidence="7 8" id="KW-0175">Coiled coil</keyword>
<dbReference type="AlphaFoldDB" id="J7RE13"/>
<dbReference type="GO" id="GO:1902404">
    <property type="term" value="P:mitotic actomyosin contractile ring contraction"/>
    <property type="evidence" value="ECO:0007669"/>
    <property type="project" value="EnsemblFungi"/>
</dbReference>
<evidence type="ECO:0000256" key="7">
    <source>
        <dbReference type="PROSITE-ProRule" id="PRU01077"/>
    </source>
</evidence>
<dbReference type="SUPFAM" id="SSF50044">
    <property type="entry name" value="SH3-domain"/>
    <property type="match status" value="1"/>
</dbReference>
<evidence type="ECO:0000256" key="4">
    <source>
        <dbReference type="ARBA" id="ARBA00022553"/>
    </source>
</evidence>
<dbReference type="SMART" id="SM00326">
    <property type="entry name" value="SH3"/>
    <property type="match status" value="1"/>
</dbReference>
<gene>
    <name evidence="12" type="primary">KNAG0M02270</name>
    <name evidence="12" type="ordered locus">KNAG_0M02270</name>
</gene>
<dbReference type="GO" id="GO:0120155">
    <property type="term" value="C:MIH complex"/>
    <property type="evidence" value="ECO:0007669"/>
    <property type="project" value="EnsemblFungi"/>
</dbReference>
<feature type="compositionally biased region" description="Polar residues" evidence="9">
    <location>
        <begin position="332"/>
        <end position="353"/>
    </location>
</feature>
<feature type="compositionally biased region" description="Low complexity" evidence="9">
    <location>
        <begin position="487"/>
        <end position="500"/>
    </location>
</feature>
<sequence length="702" mass="79873">MSYDYKSCFWDPHDDGVNVLLSHIASGIRSCHTMEQFFKQRSELEKDYARRLGAIREKLNKDCEKQAEYGKLGAAYGSLLGIEKARAQAYSKKAELLYRKLFSDVKLVSAELQARYTTLSGKVEKLRMDKYNKRKGCDELQKRLEEAEVRARALKLNQNNTIGARRTEQNTRELAKWEANVKEISTQLSVLKKEYKASQKFWLHEWADVTAQIQDMENARISFLQRKLQDYADVTIEASVLEQSKMDLLISELSSFTPMDDISKFSSDFGTGRLKDKHQRNLTSEPPVAQQSQRAGSNPYSSSKRYSYMDNIRKLSTQLQQSVQRQSSPSQYERQPSLVKSQTGGNLMNQRPNDQLRHVSNSSSLSTNRYSLHESNLPSYGTRDYPVGNTEYRNIDHELSRSDQDTTDRDVERSNPEIQKMKTIDSRTPLTSNHAINDKELQTYNGRHLEATQNDARSTHTKTESTTDSSSSNPTDFTANARRRPSMESMSTSVSSMASSIDDKQRFAKSWNSANRKRKSMSHIGYTDQHALSVPLDQKPNDMRQESSNTILIKSVGSHQFNERSPQVQRPSNITASNHTRRKSMVSNNSLNPIGDALYEMEKLQGGVSNDSTLGRVKDNGIVVTLPIVTKTGKDVIKYAKATYPLLDNSAAEVAHFDKGDYLLITEVVSEDWYLGEVYDDDKIEPDHKFGLIPFNFIQILT</sequence>
<dbReference type="GO" id="GO:1903471">
    <property type="term" value="P:regulation of mitotic actomyosin contractile ring contraction"/>
    <property type="evidence" value="ECO:0007669"/>
    <property type="project" value="EnsemblFungi"/>
</dbReference>
<feature type="compositionally biased region" description="Basic and acidic residues" evidence="9">
    <location>
        <begin position="393"/>
        <end position="425"/>
    </location>
</feature>
<evidence type="ECO:0000256" key="8">
    <source>
        <dbReference type="SAM" id="Coils"/>
    </source>
</evidence>
<keyword evidence="5" id="KW-0206">Cytoskeleton</keyword>
<dbReference type="Gene3D" id="1.20.1270.60">
    <property type="entry name" value="Arfaptin homology (AH) domain/BAR domain"/>
    <property type="match status" value="1"/>
</dbReference>
<keyword evidence="2 6" id="KW-0728">SH3 domain</keyword>
<evidence type="ECO:0000259" key="10">
    <source>
        <dbReference type="PROSITE" id="PS50002"/>
    </source>
</evidence>
<name>J7RE13_HUIN7</name>
<dbReference type="CDD" id="cd00174">
    <property type="entry name" value="SH3"/>
    <property type="match status" value="1"/>
</dbReference>
<dbReference type="KEGG" id="kng:KNAG_0M02270"/>
<dbReference type="PANTHER" id="PTHR23065:SF7">
    <property type="entry name" value="NOSTRIN, ISOFORM H"/>
    <property type="match status" value="1"/>
</dbReference>
<evidence type="ECO:0000256" key="9">
    <source>
        <dbReference type="SAM" id="MobiDB-lite"/>
    </source>
</evidence>
<dbReference type="SUPFAM" id="SSF103657">
    <property type="entry name" value="BAR/IMD domain-like"/>
    <property type="match status" value="1"/>
</dbReference>
<feature type="compositionally biased region" description="Polar residues" evidence="9">
    <location>
        <begin position="560"/>
        <end position="578"/>
    </location>
</feature>
<feature type="domain" description="F-BAR" evidence="11">
    <location>
        <begin position="1"/>
        <end position="261"/>
    </location>
</feature>
<dbReference type="STRING" id="1071383.J7RE13"/>
<feature type="compositionally biased region" description="Low complexity" evidence="9">
    <location>
        <begin position="466"/>
        <end position="475"/>
    </location>
</feature>
<dbReference type="EMBL" id="HE978326">
    <property type="protein sequence ID" value="CCK73080.1"/>
    <property type="molecule type" value="Genomic_DNA"/>
</dbReference>
<dbReference type="InterPro" id="IPR031160">
    <property type="entry name" value="F_BAR_dom"/>
</dbReference>
<evidence type="ECO:0000313" key="12">
    <source>
        <dbReference type="EMBL" id="CCK73080.1"/>
    </source>
</evidence>
<dbReference type="Proteomes" id="UP000006310">
    <property type="component" value="Chromosome 13"/>
</dbReference>
<evidence type="ECO:0000313" key="13">
    <source>
        <dbReference type="Proteomes" id="UP000006310"/>
    </source>
</evidence>
<dbReference type="Gene3D" id="2.30.30.40">
    <property type="entry name" value="SH3 Domains"/>
    <property type="match status" value="1"/>
</dbReference>
<dbReference type="eggNOG" id="KOG2398">
    <property type="taxonomic scope" value="Eukaryota"/>
</dbReference>
<feature type="coiled-coil region" evidence="8">
    <location>
        <begin position="137"/>
        <end position="194"/>
    </location>
</feature>
<dbReference type="GO" id="GO:0042802">
    <property type="term" value="F:identical protein binding"/>
    <property type="evidence" value="ECO:0007669"/>
    <property type="project" value="EnsemblFungi"/>
</dbReference>
<dbReference type="GO" id="GO:0000144">
    <property type="term" value="C:cellular bud neck septin ring"/>
    <property type="evidence" value="ECO:0007669"/>
    <property type="project" value="EnsemblFungi"/>
</dbReference>
<keyword evidence="13" id="KW-1185">Reference proteome</keyword>
<organism evidence="12 13">
    <name type="scientific">Huiozyma naganishii (strain ATCC MYA-139 / BCRC 22969 / CBS 8797 / KCTC 17520 / NBRC 10181 / NCYC 3082 / Yp74L-3)</name>
    <name type="common">Yeast</name>
    <name type="synonym">Kazachstania naganishii</name>
    <dbReference type="NCBI Taxonomy" id="1071383"/>
    <lineage>
        <taxon>Eukaryota</taxon>
        <taxon>Fungi</taxon>
        <taxon>Dikarya</taxon>
        <taxon>Ascomycota</taxon>
        <taxon>Saccharomycotina</taxon>
        <taxon>Saccharomycetes</taxon>
        <taxon>Saccharomycetales</taxon>
        <taxon>Saccharomycetaceae</taxon>
        <taxon>Huiozyma</taxon>
    </lineage>
</organism>
<dbReference type="GO" id="GO:1903475">
    <property type="term" value="P:mitotic actomyosin contractile ring assembly"/>
    <property type="evidence" value="ECO:0007669"/>
    <property type="project" value="EnsemblFungi"/>
</dbReference>
<keyword evidence="3" id="KW-0963">Cytoplasm</keyword>